<protein>
    <submittedName>
        <fullName evidence="1">Uncharacterized protein</fullName>
    </submittedName>
</protein>
<evidence type="ECO:0000313" key="2">
    <source>
        <dbReference type="Proteomes" id="UP000215181"/>
    </source>
</evidence>
<dbReference type="Proteomes" id="UP000215181">
    <property type="component" value="Unassembled WGS sequence"/>
</dbReference>
<sequence length="136" mass="14642">MPENLSSHELAEKLERLSRKVGEFAGDIPSAMIQAASALRRQAALIESSAASPRTVAVLFSKQGRAAQSPKVIEATVSWSAQDGVAQAFDASGRLVAKLHNARIDWIEAGGVRISGMEPTDPSETTFRVQAWQVRL</sequence>
<dbReference type="AlphaFoldDB" id="A0A235F0S3"/>
<name>A0A235F0S3_9RHOO</name>
<comment type="caution">
    <text evidence="1">The sequence shown here is derived from an EMBL/GenBank/DDBJ whole genome shotgun (WGS) entry which is preliminary data.</text>
</comment>
<dbReference type="EMBL" id="NOIH01000004">
    <property type="protein sequence ID" value="OYD54874.1"/>
    <property type="molecule type" value="Genomic_DNA"/>
</dbReference>
<proteinExistence type="predicted"/>
<accession>A0A235F0S3</accession>
<dbReference type="RefSeq" id="WP_094267457.1">
    <property type="nucleotide sequence ID" value="NZ_NOIH01000004.1"/>
</dbReference>
<gene>
    <name evidence="1" type="ORF">CGK74_05235</name>
</gene>
<keyword evidence="2" id="KW-1185">Reference proteome</keyword>
<organism evidence="1 2">
    <name type="scientific">Thauera propionica</name>
    <dbReference type="NCBI Taxonomy" id="2019431"/>
    <lineage>
        <taxon>Bacteria</taxon>
        <taxon>Pseudomonadati</taxon>
        <taxon>Pseudomonadota</taxon>
        <taxon>Betaproteobacteria</taxon>
        <taxon>Rhodocyclales</taxon>
        <taxon>Zoogloeaceae</taxon>
        <taxon>Thauera</taxon>
    </lineage>
</organism>
<reference evidence="1 2" key="1">
    <citation type="submission" date="2017-07" db="EMBL/GenBank/DDBJ databases">
        <title>Thauera sp. KNDSS-Mac4 genome sequence and assembly.</title>
        <authorList>
            <person name="Mayilraj S."/>
        </authorList>
    </citation>
    <scope>NUCLEOTIDE SEQUENCE [LARGE SCALE GENOMIC DNA]</scope>
    <source>
        <strain evidence="1 2">KNDSS-Mac4</strain>
    </source>
</reference>
<evidence type="ECO:0000313" key="1">
    <source>
        <dbReference type="EMBL" id="OYD54874.1"/>
    </source>
</evidence>